<dbReference type="InterPro" id="IPR000700">
    <property type="entry name" value="PAS-assoc_C"/>
</dbReference>
<dbReference type="InterPro" id="IPR035965">
    <property type="entry name" value="PAS-like_dom_sf"/>
</dbReference>
<dbReference type="Pfam" id="PF00015">
    <property type="entry name" value="MCPsignal"/>
    <property type="match status" value="1"/>
</dbReference>
<dbReference type="PANTHER" id="PTHR24422:SF10">
    <property type="entry name" value="CHEMOTAXIS PROTEIN METHYLTRANSFERASE 2"/>
    <property type="match status" value="1"/>
</dbReference>
<dbReference type="CDD" id="cd11386">
    <property type="entry name" value="MCP_signal"/>
    <property type="match status" value="1"/>
</dbReference>
<organism evidence="4 5">
    <name type="scientific">Alteromonas sediminis</name>
    <dbReference type="NCBI Taxonomy" id="2259342"/>
    <lineage>
        <taxon>Bacteria</taxon>
        <taxon>Pseudomonadati</taxon>
        <taxon>Pseudomonadota</taxon>
        <taxon>Gammaproteobacteria</taxon>
        <taxon>Alteromonadales</taxon>
        <taxon>Alteromonadaceae</taxon>
        <taxon>Alteromonas/Salinimonas group</taxon>
        <taxon>Alteromonas</taxon>
    </lineage>
</organism>
<comment type="caution">
    <text evidence="4">The sequence shown here is derived from an EMBL/GenBank/DDBJ whole genome shotgun (WGS) entry which is preliminary data.</text>
</comment>
<dbReference type="PANTHER" id="PTHR24422">
    <property type="entry name" value="CHEMOTAXIS PROTEIN METHYLTRANSFERASE"/>
    <property type="match status" value="1"/>
</dbReference>
<dbReference type="SMART" id="SM00086">
    <property type="entry name" value="PAC"/>
    <property type="match status" value="2"/>
</dbReference>
<protein>
    <submittedName>
        <fullName evidence="4">Methyl-accepting chemotaxis protein</fullName>
    </submittedName>
</protein>
<dbReference type="OrthoDB" id="9765776at2"/>
<proteinExistence type="predicted"/>
<gene>
    <name evidence="4" type="ORF">DRW07_01920</name>
</gene>
<feature type="domain" description="Methyl-accepting transducer" evidence="2">
    <location>
        <begin position="291"/>
        <end position="470"/>
    </location>
</feature>
<dbReference type="GO" id="GO:0006935">
    <property type="term" value="P:chemotaxis"/>
    <property type="evidence" value="ECO:0007669"/>
    <property type="project" value="UniProtKB-ARBA"/>
</dbReference>
<dbReference type="EMBL" id="RPOK01000001">
    <property type="protein sequence ID" value="RPJ68190.1"/>
    <property type="molecule type" value="Genomic_DNA"/>
</dbReference>
<dbReference type="PROSITE" id="PS50111">
    <property type="entry name" value="CHEMOTAXIS_TRANSDUC_2"/>
    <property type="match status" value="1"/>
</dbReference>
<evidence type="ECO:0000259" key="2">
    <source>
        <dbReference type="PROSITE" id="PS50111"/>
    </source>
</evidence>
<dbReference type="InterPro" id="IPR004089">
    <property type="entry name" value="MCPsignal_dom"/>
</dbReference>
<dbReference type="GO" id="GO:0007165">
    <property type="term" value="P:signal transduction"/>
    <property type="evidence" value="ECO:0007669"/>
    <property type="project" value="UniProtKB-KW"/>
</dbReference>
<feature type="domain" description="PAC" evidence="3">
    <location>
        <begin position="131"/>
        <end position="183"/>
    </location>
</feature>
<accession>A0A3N5Y430</accession>
<dbReference type="InterPro" id="IPR000014">
    <property type="entry name" value="PAS"/>
</dbReference>
<dbReference type="Pfam" id="PF08447">
    <property type="entry name" value="PAS_3"/>
    <property type="match status" value="2"/>
</dbReference>
<dbReference type="InterPro" id="IPR050903">
    <property type="entry name" value="Bact_Chemotaxis_MeTrfase"/>
</dbReference>
<feature type="domain" description="PAC" evidence="3">
    <location>
        <begin position="253"/>
        <end position="305"/>
    </location>
</feature>
<keyword evidence="1" id="KW-0807">Transducer</keyword>
<evidence type="ECO:0000313" key="5">
    <source>
        <dbReference type="Proteomes" id="UP000275281"/>
    </source>
</evidence>
<dbReference type="CDD" id="cd00130">
    <property type="entry name" value="PAS"/>
    <property type="match status" value="2"/>
</dbReference>
<dbReference type="Proteomes" id="UP000275281">
    <property type="component" value="Unassembled WGS sequence"/>
</dbReference>
<dbReference type="InterPro" id="IPR013655">
    <property type="entry name" value="PAS_fold_3"/>
</dbReference>
<keyword evidence="5" id="KW-1185">Reference proteome</keyword>
<dbReference type="SUPFAM" id="SSF58104">
    <property type="entry name" value="Methyl-accepting chemotaxis protein (MCP) signaling domain"/>
    <property type="match status" value="1"/>
</dbReference>
<name>A0A3N5Y430_9ALTE</name>
<dbReference type="Gene3D" id="3.30.450.20">
    <property type="entry name" value="PAS domain"/>
    <property type="match status" value="2"/>
</dbReference>
<dbReference type="NCBIfam" id="TIGR00229">
    <property type="entry name" value="sensory_box"/>
    <property type="match status" value="2"/>
</dbReference>
<dbReference type="InterPro" id="IPR001610">
    <property type="entry name" value="PAC"/>
</dbReference>
<evidence type="ECO:0000313" key="4">
    <source>
        <dbReference type="EMBL" id="RPJ68190.1"/>
    </source>
</evidence>
<reference evidence="4 5" key="1">
    <citation type="submission" date="2018-11" db="EMBL/GenBank/DDBJ databases">
        <authorList>
            <person name="Ye M.-Q."/>
            <person name="Du Z.-J."/>
        </authorList>
    </citation>
    <scope>NUCLEOTIDE SEQUENCE [LARGE SCALE GENOMIC DNA]</scope>
    <source>
        <strain evidence="4 5">U0105</strain>
    </source>
</reference>
<sequence>MPTILGSKMYEFSDNLGRLNEDIQPSHSYNTNEKLIMWWKRTEKNSAEQAAKEQANADNLAMLSAISNSQAMIQFSPDGTILSANENFLNAMHYDLNEIKGKHHRVFCTSDFAKSPEYSSFWEKLSQGIPFSSSIQRVNKKGELVWLEASYCPVKDESGSVYKVVKLASDITSLMNEKSDMQGKLEALGRSMATIEFNADGSIITANDNFCAASGYSLNEIVGAHHSMFCPSHITNNNEYNAFWQALNRGEYQHGTFERQKKNGEPLWLEASYNPIYDINGNLVKIMKIASDITQVVLSREQTVNTALAASKETDDIANEGNIELKKAISSMEVMQSELSESAGNVSQLSAQSQEISNIVHTIHEIADQTNLLALNAAIEAARAGDQGRGFAVVADEVRQLASRTSASTSEIEKMVEENQKLTSAAVAEIAAIQNRTENGLELIKRSGDFINQINERTNEMVDIVSQISK</sequence>
<dbReference type="AlphaFoldDB" id="A0A3N5Y430"/>
<dbReference type="Gene3D" id="1.10.287.950">
    <property type="entry name" value="Methyl-accepting chemotaxis protein"/>
    <property type="match status" value="1"/>
</dbReference>
<dbReference type="PROSITE" id="PS50113">
    <property type="entry name" value="PAC"/>
    <property type="match status" value="2"/>
</dbReference>
<dbReference type="SUPFAM" id="SSF55785">
    <property type="entry name" value="PYP-like sensor domain (PAS domain)"/>
    <property type="match status" value="1"/>
</dbReference>
<evidence type="ECO:0000256" key="1">
    <source>
        <dbReference type="PROSITE-ProRule" id="PRU00284"/>
    </source>
</evidence>
<dbReference type="GO" id="GO:0016020">
    <property type="term" value="C:membrane"/>
    <property type="evidence" value="ECO:0007669"/>
    <property type="project" value="InterPro"/>
</dbReference>
<dbReference type="SMART" id="SM00283">
    <property type="entry name" value="MA"/>
    <property type="match status" value="1"/>
</dbReference>
<evidence type="ECO:0000259" key="3">
    <source>
        <dbReference type="PROSITE" id="PS50113"/>
    </source>
</evidence>